<dbReference type="EMBL" id="JABANE010000055">
    <property type="protein sequence ID" value="NME70116.1"/>
    <property type="molecule type" value="Genomic_DNA"/>
</dbReference>
<organism evidence="2 3">
    <name type="scientific">Flammeovirga aprica JL-4</name>
    <dbReference type="NCBI Taxonomy" id="694437"/>
    <lineage>
        <taxon>Bacteria</taxon>
        <taxon>Pseudomonadati</taxon>
        <taxon>Bacteroidota</taxon>
        <taxon>Cytophagia</taxon>
        <taxon>Cytophagales</taxon>
        <taxon>Flammeovirgaceae</taxon>
        <taxon>Flammeovirga</taxon>
    </lineage>
</organism>
<sequence>MKNLVQKFAAISMLASVLVACNNNDETTEGPSQSDGEILAAKLTEQQPIAIDGTATGWTPGDWAVDVNYPGTDVSDVTADNADGTLPRNINYDLTLEENSTWILAGGVHVREGATLTIEPGVKVVDLEGEDVAYLMVEQGSKIEANGTAENMIVFTSQDKTPGSWGGIIINGYAPINVEGGKAHPEVGTGINGEDLWYGGDQPNDDSGSLSYIRLEFGGNEITTDKEHNGFTFNGVGNQTECHHLQAHKGDDDGFEWFGGTMNASFLVSTDNKDDQFDWTEGWTGTLENAYAHVAEGCDRGFEGDNNSQNHEATPYSHPTLKNITVIAEENGSDSQGFKIRVGSKVTMENVIVKGFPTGVSIEHDVTLEHVDNTYNGDADDFKVTNLNVSESLENDIEYKASRQ</sequence>
<evidence type="ECO:0000256" key="1">
    <source>
        <dbReference type="SAM" id="SignalP"/>
    </source>
</evidence>
<comment type="caution">
    <text evidence="2">The sequence shown here is derived from an EMBL/GenBank/DDBJ whole genome shotgun (WGS) entry which is preliminary data.</text>
</comment>
<evidence type="ECO:0000313" key="3">
    <source>
        <dbReference type="Proteomes" id="UP000576082"/>
    </source>
</evidence>
<dbReference type="RefSeq" id="WP_169658358.1">
    <property type="nucleotide sequence ID" value="NZ_JABANE010000055.1"/>
</dbReference>
<evidence type="ECO:0000313" key="2">
    <source>
        <dbReference type="EMBL" id="NME70116.1"/>
    </source>
</evidence>
<name>A0A7X9RWQ3_9BACT</name>
<reference evidence="2 3" key="1">
    <citation type="submission" date="2020-04" db="EMBL/GenBank/DDBJ databases">
        <title>Flammeovirga sp. SR4, a novel species isolated from seawater.</title>
        <authorList>
            <person name="Wang X."/>
        </authorList>
    </citation>
    <scope>NUCLEOTIDE SEQUENCE [LARGE SCALE GENOMIC DNA]</scope>
    <source>
        <strain evidence="2 3">ATCC 23126</strain>
    </source>
</reference>
<gene>
    <name evidence="2" type="ORF">HHU12_19230</name>
</gene>
<protein>
    <recommendedName>
        <fullName evidence="4">Lipoprotein</fullName>
    </recommendedName>
</protein>
<dbReference type="PANTHER" id="PTHR41339:SF1">
    <property type="entry name" value="SECRETED PROTEIN"/>
    <property type="match status" value="1"/>
</dbReference>
<dbReference type="PANTHER" id="PTHR41339">
    <property type="entry name" value="LIPL48"/>
    <property type="match status" value="1"/>
</dbReference>
<dbReference type="Proteomes" id="UP000576082">
    <property type="component" value="Unassembled WGS sequence"/>
</dbReference>
<feature type="signal peptide" evidence="1">
    <location>
        <begin position="1"/>
        <end position="20"/>
    </location>
</feature>
<evidence type="ECO:0008006" key="4">
    <source>
        <dbReference type="Google" id="ProtNLM"/>
    </source>
</evidence>
<proteinExistence type="predicted"/>
<keyword evidence="3" id="KW-1185">Reference proteome</keyword>
<feature type="chain" id="PRO_5030937609" description="Lipoprotein" evidence="1">
    <location>
        <begin position="21"/>
        <end position="404"/>
    </location>
</feature>
<keyword evidence="1" id="KW-0732">Signal</keyword>
<dbReference type="PROSITE" id="PS51257">
    <property type="entry name" value="PROKAR_LIPOPROTEIN"/>
    <property type="match status" value="1"/>
</dbReference>
<dbReference type="AlphaFoldDB" id="A0A7X9RWQ3"/>
<accession>A0A7X9RWQ3</accession>